<reference evidence="1 2" key="1">
    <citation type="submission" date="2023-12" db="EMBL/GenBank/DDBJ databases">
        <title>Baltic Sea Cyanobacteria.</title>
        <authorList>
            <person name="Delbaje E."/>
            <person name="Fewer D.P."/>
            <person name="Shishido T.K."/>
        </authorList>
    </citation>
    <scope>NUCLEOTIDE SEQUENCE [LARGE SCALE GENOMIC DNA]</scope>
    <source>
        <strain evidence="1 2">UHCC 0281</strain>
    </source>
</reference>
<proteinExistence type="predicted"/>
<dbReference type="Proteomes" id="UP001302329">
    <property type="component" value="Unassembled WGS sequence"/>
</dbReference>
<accession>A0ABU5SY50</accession>
<organism evidence="1 2">
    <name type="scientific">Cyanobium gracile UHCC 0281</name>
    <dbReference type="NCBI Taxonomy" id="3110309"/>
    <lineage>
        <taxon>Bacteria</taxon>
        <taxon>Bacillati</taxon>
        <taxon>Cyanobacteriota</taxon>
        <taxon>Cyanophyceae</taxon>
        <taxon>Synechococcales</taxon>
        <taxon>Prochlorococcaceae</taxon>
        <taxon>Cyanobium</taxon>
    </lineage>
</organism>
<keyword evidence="2" id="KW-1185">Reference proteome</keyword>
<dbReference type="EMBL" id="JAYGHY010000045">
    <property type="protein sequence ID" value="MEA5443328.1"/>
    <property type="molecule type" value="Genomic_DNA"/>
</dbReference>
<protein>
    <submittedName>
        <fullName evidence="1">Uncharacterized protein</fullName>
    </submittedName>
</protein>
<evidence type="ECO:0000313" key="2">
    <source>
        <dbReference type="Proteomes" id="UP001302329"/>
    </source>
</evidence>
<name>A0ABU5SY50_9CYAN</name>
<dbReference type="RefSeq" id="WP_323357328.1">
    <property type="nucleotide sequence ID" value="NZ_JAYGHY010000045.1"/>
</dbReference>
<gene>
    <name evidence="1" type="ORF">VB739_12255</name>
</gene>
<evidence type="ECO:0000313" key="1">
    <source>
        <dbReference type="EMBL" id="MEA5443328.1"/>
    </source>
</evidence>
<comment type="caution">
    <text evidence="1">The sequence shown here is derived from an EMBL/GenBank/DDBJ whole genome shotgun (WGS) entry which is preliminary data.</text>
</comment>
<sequence>MVDAFPRQITVAGPGSVLLAQKPGWTAVHGEPLPQTNVILLFEPEAIAVLAGPPAGPLATGQAISPVYAQAASDELAVPTGALFLRVRQGERANDHRAALEQLGCRITSLPDHAPEAAWLRASSGSIADALGCLGRLRDLPGVESVEPQLLRRRAHR</sequence>